<feature type="domain" description="Fe/B12 periplasmic-binding" evidence="7">
    <location>
        <begin position="48"/>
        <end position="321"/>
    </location>
</feature>
<evidence type="ECO:0000313" key="9">
    <source>
        <dbReference type="Proteomes" id="UP001565243"/>
    </source>
</evidence>
<dbReference type="PANTHER" id="PTHR30532:SF24">
    <property type="entry name" value="FERRIC ENTEROBACTIN-BINDING PERIPLASMIC PROTEIN FEPB"/>
    <property type="match status" value="1"/>
</dbReference>
<dbReference type="Proteomes" id="UP001565243">
    <property type="component" value="Unassembled WGS sequence"/>
</dbReference>
<dbReference type="SUPFAM" id="SSF53807">
    <property type="entry name" value="Helical backbone' metal receptor"/>
    <property type="match status" value="1"/>
</dbReference>
<dbReference type="InterPro" id="IPR002491">
    <property type="entry name" value="ABC_transptr_periplasmic_BD"/>
</dbReference>
<dbReference type="NCBIfam" id="NF008200">
    <property type="entry name" value="PRK10957.1"/>
    <property type="match status" value="1"/>
</dbReference>
<comment type="caution">
    <text evidence="8">The sequence shown here is derived from an EMBL/GenBank/DDBJ whole genome shotgun (WGS) entry which is preliminary data.</text>
</comment>
<name>A0ABV4EC43_9GAMM</name>
<organism evidence="8 9">
    <name type="scientific">Erwinia aeris</name>
    <dbReference type="NCBI Taxonomy" id="3239803"/>
    <lineage>
        <taxon>Bacteria</taxon>
        <taxon>Pseudomonadati</taxon>
        <taxon>Pseudomonadota</taxon>
        <taxon>Gammaproteobacteria</taxon>
        <taxon>Enterobacterales</taxon>
        <taxon>Erwiniaceae</taxon>
        <taxon>Erwinia</taxon>
    </lineage>
</organism>
<gene>
    <name evidence="8" type="primary">fepB</name>
    <name evidence="8" type="ORF">AB6T85_19045</name>
</gene>
<keyword evidence="9" id="KW-1185">Reference proteome</keyword>
<keyword evidence="4" id="KW-0410">Iron transport</keyword>
<proteinExistence type="inferred from homology"/>
<feature type="chain" id="PRO_5047223149" evidence="6">
    <location>
        <begin position="26"/>
        <end position="321"/>
    </location>
</feature>
<evidence type="ECO:0000256" key="6">
    <source>
        <dbReference type="SAM" id="SignalP"/>
    </source>
</evidence>
<dbReference type="CDD" id="cd01146">
    <property type="entry name" value="FhuD"/>
    <property type="match status" value="1"/>
</dbReference>
<accession>A0ABV4EC43</accession>
<protein>
    <submittedName>
        <fullName evidence="8">Fe2+-enterobactin ABC transporter substrate-binding protein</fullName>
    </submittedName>
</protein>
<feature type="signal peptide" evidence="6">
    <location>
        <begin position="1"/>
        <end position="25"/>
    </location>
</feature>
<dbReference type="InterPro" id="IPR051313">
    <property type="entry name" value="Bact_iron-sidero_bind"/>
</dbReference>
<reference evidence="8 9" key="1">
    <citation type="submission" date="2024-07" db="EMBL/GenBank/DDBJ databases">
        <authorList>
            <person name="Hebao G."/>
        </authorList>
    </citation>
    <scope>NUCLEOTIDE SEQUENCE [LARGE SCALE GENOMIC DNA]</scope>
    <source>
        <strain evidence="8 9">ACCC 02193</strain>
    </source>
</reference>
<dbReference type="Pfam" id="PF01497">
    <property type="entry name" value="Peripla_BP_2"/>
    <property type="match status" value="1"/>
</dbReference>
<evidence type="ECO:0000256" key="5">
    <source>
        <dbReference type="ARBA" id="ARBA00022729"/>
    </source>
</evidence>
<keyword evidence="4" id="KW-0408">Iron</keyword>
<dbReference type="RefSeq" id="WP_253457903.1">
    <property type="nucleotide sequence ID" value="NZ_JBGFFX010000013.1"/>
</dbReference>
<comment type="subcellular location">
    <subcellularLocation>
        <location evidence="1">Cell envelope</location>
    </subcellularLocation>
</comment>
<evidence type="ECO:0000256" key="4">
    <source>
        <dbReference type="ARBA" id="ARBA00022496"/>
    </source>
</evidence>
<dbReference type="EMBL" id="JBGFFX010000013">
    <property type="protein sequence ID" value="MEY8772508.1"/>
    <property type="molecule type" value="Genomic_DNA"/>
</dbReference>
<dbReference type="Gene3D" id="3.40.50.1980">
    <property type="entry name" value="Nitrogenase molybdenum iron protein domain"/>
    <property type="match status" value="2"/>
</dbReference>
<keyword evidence="3" id="KW-0813">Transport</keyword>
<comment type="similarity">
    <text evidence="2">Belongs to the bacterial solute-binding protein 8 family.</text>
</comment>
<evidence type="ECO:0000259" key="7">
    <source>
        <dbReference type="PROSITE" id="PS50983"/>
    </source>
</evidence>
<keyword evidence="4" id="KW-0406">Ion transport</keyword>
<dbReference type="PROSITE" id="PS50983">
    <property type="entry name" value="FE_B12_PBP"/>
    <property type="match status" value="1"/>
</dbReference>
<sequence length="321" mass="34797">MRTPIQMFPLIIFALSLLSSGAARAEEGWPRHITSVKGEMVLKKQPERIVSTSVTLTGSLLAIDAPVIASGATMPGHRIADGQGFFRQWGNVAAAKGVKRLYSGEPNLEAIAAENPDLIIVSATGNDSALPFYDRLAALAPTLVVNYDDKSWQEVERVLAQATGKETEAEASIQRYAQREKEVKAKLQLPPQPVSALVYNPHIHLVNLWTPESAQGKLLGSLGFTLAEPTAVVRQASQRLKRRDIIPISGENLVTGLTGRSVLMFAAGDKEQAALLAEPLVANSPAVKNKQVYALGEDSFRLDYYSANNVLTRLEQLFSGK</sequence>
<keyword evidence="5 6" id="KW-0732">Signal</keyword>
<evidence type="ECO:0000256" key="1">
    <source>
        <dbReference type="ARBA" id="ARBA00004196"/>
    </source>
</evidence>
<evidence type="ECO:0000256" key="2">
    <source>
        <dbReference type="ARBA" id="ARBA00008814"/>
    </source>
</evidence>
<evidence type="ECO:0000256" key="3">
    <source>
        <dbReference type="ARBA" id="ARBA00022448"/>
    </source>
</evidence>
<evidence type="ECO:0000313" key="8">
    <source>
        <dbReference type="EMBL" id="MEY8772508.1"/>
    </source>
</evidence>
<dbReference type="PANTHER" id="PTHR30532">
    <property type="entry name" value="IRON III DICITRATE-BINDING PERIPLASMIC PROTEIN"/>
    <property type="match status" value="1"/>
</dbReference>